<dbReference type="Proteomes" id="UP001254832">
    <property type="component" value="Unassembled WGS sequence"/>
</dbReference>
<sequence>MSNNTEHDEQRVLQEEDFENFHPEWGQKQFKRMVWKTRWKFFLNAGGALLLVFIVYHIYVSSLHFYFDQSKVRNEFLRSIVSVVEMHGDGLRVEKPVHEAFEVSPFLTQKANLKIYRQVGSWEVITGEIEAELSISGKLSYTITNTGAYMNGNNTGPFFLPYSLVSDQAAPTTDSSNSNHMNRLAKIDDGHVAELSLSVKNLISPEQLMKLLANYDVGVTAMSIYAGELKELDISYSRSGMYDYMTPHLTLKPLTLFGETGSSWYAYFAPDEAEQMQEQVQAMMSDLEWMTSNVQYNGSDVDQQRLAYLKKNGVQVYGAVVTGPVRELEKITKLPEFHQFQLNRVEIWNWN</sequence>
<keyword evidence="1" id="KW-0472">Membrane</keyword>
<organism evidence="3 4">
    <name type="scientific">Paenibacillus amylolyticus</name>
    <dbReference type="NCBI Taxonomy" id="1451"/>
    <lineage>
        <taxon>Bacteria</taxon>
        <taxon>Bacillati</taxon>
        <taxon>Bacillota</taxon>
        <taxon>Bacilli</taxon>
        <taxon>Bacillales</taxon>
        <taxon>Paenibacillaceae</taxon>
        <taxon>Paenibacillus</taxon>
    </lineage>
</organism>
<feature type="transmembrane region" description="Helical" evidence="1">
    <location>
        <begin position="41"/>
        <end position="59"/>
    </location>
</feature>
<evidence type="ECO:0000256" key="1">
    <source>
        <dbReference type="SAM" id="Phobius"/>
    </source>
</evidence>
<keyword evidence="1" id="KW-1133">Transmembrane helix</keyword>
<accession>A0AAP5H6I2</accession>
<proteinExistence type="predicted"/>
<gene>
    <name evidence="3" type="ORF">J2W91_005254</name>
</gene>
<evidence type="ECO:0000259" key="2">
    <source>
        <dbReference type="Pfam" id="PF13791"/>
    </source>
</evidence>
<comment type="caution">
    <text evidence="3">The sequence shown here is derived from an EMBL/GenBank/DDBJ whole genome shotgun (WGS) entry which is preliminary data.</text>
</comment>
<reference evidence="3" key="1">
    <citation type="submission" date="2023-07" db="EMBL/GenBank/DDBJ databases">
        <title>Sorghum-associated microbial communities from plants grown in Nebraska, USA.</title>
        <authorList>
            <person name="Schachtman D."/>
        </authorList>
    </citation>
    <scope>NUCLEOTIDE SEQUENCE</scope>
    <source>
        <strain evidence="3">BE80</strain>
    </source>
</reference>
<protein>
    <recommendedName>
        <fullName evidence="2">Sigma factor regulator C-terminal domain-containing protein</fullName>
    </recommendedName>
</protein>
<feature type="domain" description="Sigma factor regulator C-terminal" evidence="2">
    <location>
        <begin position="184"/>
        <end position="342"/>
    </location>
</feature>
<evidence type="ECO:0000313" key="4">
    <source>
        <dbReference type="Proteomes" id="UP001254832"/>
    </source>
</evidence>
<dbReference type="Pfam" id="PF13791">
    <property type="entry name" value="Sigma_reg_C"/>
    <property type="match status" value="1"/>
</dbReference>
<dbReference type="AlphaFoldDB" id="A0AAP5H6I2"/>
<dbReference type="InterPro" id="IPR025672">
    <property type="entry name" value="Sigma_reg_C_dom"/>
</dbReference>
<keyword evidence="1" id="KW-0812">Transmembrane</keyword>
<dbReference type="EMBL" id="JAVDTR010000019">
    <property type="protein sequence ID" value="MDR6726732.1"/>
    <property type="molecule type" value="Genomic_DNA"/>
</dbReference>
<name>A0AAP5H6I2_PAEAM</name>
<dbReference type="RefSeq" id="WP_310145233.1">
    <property type="nucleotide sequence ID" value="NZ_JAVDTR010000019.1"/>
</dbReference>
<evidence type="ECO:0000313" key="3">
    <source>
        <dbReference type="EMBL" id="MDR6726732.1"/>
    </source>
</evidence>